<accession>A0AAP0E867</accession>
<feature type="region of interest" description="Disordered" evidence="3">
    <location>
        <begin position="1"/>
        <end position="22"/>
    </location>
</feature>
<name>A0AAP0E867_9MAGN</name>
<comment type="caution">
    <text evidence="5">The sequence shown here is derived from an EMBL/GenBank/DDBJ whole genome shotgun (WGS) entry which is preliminary data.</text>
</comment>
<dbReference type="SUPFAM" id="SSF50249">
    <property type="entry name" value="Nucleic acid-binding proteins"/>
    <property type="match status" value="1"/>
</dbReference>
<evidence type="ECO:0000256" key="2">
    <source>
        <dbReference type="RuleBase" id="RU369086"/>
    </source>
</evidence>
<keyword evidence="2" id="KW-0539">Nucleus</keyword>
<dbReference type="Proteomes" id="UP001420932">
    <property type="component" value="Unassembled WGS sequence"/>
</dbReference>
<comment type="similarity">
    <text evidence="1">Belongs to the eukaryotic RPB7/RPC8 RNA polymerase subunit family.</text>
</comment>
<proteinExistence type="inferred from homology"/>
<evidence type="ECO:0000256" key="3">
    <source>
        <dbReference type="SAM" id="MobiDB-lite"/>
    </source>
</evidence>
<feature type="domain" description="RNA polymerase III subunit Rpc25" evidence="4">
    <location>
        <begin position="65"/>
        <end position="143"/>
    </location>
</feature>
<sequence>MFYSKRHSTLNRNPFKTSSPSQTIDSDTILFASGMPTSLFCKQWISASANIVVCRLLMFRPFVGEVLSGKVDSSDVNGLRLSVGFFKDIYVPVHLFPNPSKFSEDGRWVWIYEGDELNIENEEEIRFRIQSVKYPPIPVEPEKDAKPFAPMAITVSVLSLLCITYVDKFSSCSMF</sequence>
<protein>
    <recommendedName>
        <fullName evidence="2">DNA-directed RNA polymerase subunit</fullName>
    </recommendedName>
</protein>
<gene>
    <name evidence="5" type="ORF">Syun_029549</name>
</gene>
<dbReference type="Gene3D" id="2.40.50.140">
    <property type="entry name" value="Nucleic acid-binding proteins"/>
    <property type="match status" value="1"/>
</dbReference>
<dbReference type="EMBL" id="JBBNAF010000013">
    <property type="protein sequence ID" value="KAK9087155.1"/>
    <property type="molecule type" value="Genomic_DNA"/>
</dbReference>
<dbReference type="Pfam" id="PF08292">
    <property type="entry name" value="RNA_pol_Rbc25"/>
    <property type="match status" value="1"/>
</dbReference>
<keyword evidence="6" id="KW-1185">Reference proteome</keyword>
<evidence type="ECO:0000256" key="1">
    <source>
        <dbReference type="ARBA" id="ARBA00009307"/>
    </source>
</evidence>
<keyword evidence="2" id="KW-0804">Transcription</keyword>
<dbReference type="GO" id="GO:0005666">
    <property type="term" value="C:RNA polymerase III complex"/>
    <property type="evidence" value="ECO:0007669"/>
    <property type="project" value="TreeGrafter"/>
</dbReference>
<organism evidence="5 6">
    <name type="scientific">Stephania yunnanensis</name>
    <dbReference type="NCBI Taxonomy" id="152371"/>
    <lineage>
        <taxon>Eukaryota</taxon>
        <taxon>Viridiplantae</taxon>
        <taxon>Streptophyta</taxon>
        <taxon>Embryophyta</taxon>
        <taxon>Tracheophyta</taxon>
        <taxon>Spermatophyta</taxon>
        <taxon>Magnoliopsida</taxon>
        <taxon>Ranunculales</taxon>
        <taxon>Menispermaceae</taxon>
        <taxon>Menispermoideae</taxon>
        <taxon>Cissampelideae</taxon>
        <taxon>Stephania</taxon>
    </lineage>
</organism>
<reference evidence="5 6" key="1">
    <citation type="submission" date="2024-01" db="EMBL/GenBank/DDBJ databases">
        <title>Genome assemblies of Stephania.</title>
        <authorList>
            <person name="Yang L."/>
        </authorList>
    </citation>
    <scope>NUCLEOTIDE SEQUENCE [LARGE SCALE GENOMIC DNA]</scope>
    <source>
        <strain evidence="5">YNDBR</strain>
        <tissue evidence="5">Leaf</tissue>
    </source>
</reference>
<dbReference type="PANTHER" id="PTHR12709">
    <property type="entry name" value="DNA-DIRECTED RNA POLYMERASE II, III"/>
    <property type="match status" value="1"/>
</dbReference>
<dbReference type="AlphaFoldDB" id="A0AAP0E867"/>
<keyword evidence="2" id="KW-0240">DNA-directed RNA polymerase</keyword>
<feature type="compositionally biased region" description="Polar residues" evidence="3">
    <location>
        <begin position="10"/>
        <end position="22"/>
    </location>
</feature>
<evidence type="ECO:0000313" key="5">
    <source>
        <dbReference type="EMBL" id="KAK9087155.1"/>
    </source>
</evidence>
<comment type="function">
    <text evidence="2">DNA-dependent RNA polymerase which catalyzes the transcription of DNA into RNA using the four ribonucleoside triphosphates as substrates.</text>
</comment>
<dbReference type="GO" id="GO:0006384">
    <property type="term" value="P:transcription initiation at RNA polymerase III promoter"/>
    <property type="evidence" value="ECO:0007669"/>
    <property type="project" value="TreeGrafter"/>
</dbReference>
<evidence type="ECO:0000313" key="6">
    <source>
        <dbReference type="Proteomes" id="UP001420932"/>
    </source>
</evidence>
<dbReference type="InterPro" id="IPR045113">
    <property type="entry name" value="Rpb7-like"/>
</dbReference>
<comment type="subcellular location">
    <subcellularLocation>
        <location evidence="2">Nucleus</location>
    </subcellularLocation>
</comment>
<evidence type="ECO:0000259" key="4">
    <source>
        <dbReference type="Pfam" id="PF08292"/>
    </source>
</evidence>
<dbReference type="InterPro" id="IPR013238">
    <property type="entry name" value="RNA_pol_III_Rbc25"/>
</dbReference>
<dbReference type="InterPro" id="IPR012340">
    <property type="entry name" value="NA-bd_OB-fold"/>
</dbReference>
<dbReference type="PANTHER" id="PTHR12709:SF1">
    <property type="entry name" value="DNA-DIRECTED RNA POLYMERASE III SUBUNIT RPC8"/>
    <property type="match status" value="1"/>
</dbReference>